<keyword evidence="2" id="KW-0540">Nuclease</keyword>
<dbReference type="InterPro" id="IPR003615">
    <property type="entry name" value="HNH_nuc"/>
</dbReference>
<dbReference type="SMART" id="SM00507">
    <property type="entry name" value="HNHc"/>
    <property type="match status" value="1"/>
</dbReference>
<evidence type="ECO:0000313" key="2">
    <source>
        <dbReference type="EMBL" id="MFM0515869.1"/>
    </source>
</evidence>
<dbReference type="GO" id="GO:0004519">
    <property type="term" value="F:endonuclease activity"/>
    <property type="evidence" value="ECO:0007669"/>
    <property type="project" value="UniProtKB-KW"/>
</dbReference>
<keyword evidence="2" id="KW-0378">Hydrolase</keyword>
<comment type="caution">
    <text evidence="2">The sequence shown here is derived from an EMBL/GenBank/DDBJ whole genome shotgun (WGS) entry which is preliminary data.</text>
</comment>
<keyword evidence="2" id="KW-0255">Endonuclease</keyword>
<dbReference type="RefSeq" id="WP_250486901.1">
    <property type="nucleotide sequence ID" value="NZ_JAQQDB010000001.1"/>
</dbReference>
<reference evidence="2 3" key="1">
    <citation type="journal article" date="2024" name="Chem. Sci.">
        <title>Discovery of megapolipeptins by genome mining of a Burkholderiales bacteria collection.</title>
        <authorList>
            <person name="Paulo B.S."/>
            <person name="Recchia M.J.J."/>
            <person name="Lee S."/>
            <person name="Fergusson C.H."/>
            <person name="Romanowski S.B."/>
            <person name="Hernandez A."/>
            <person name="Krull N."/>
            <person name="Liu D.Y."/>
            <person name="Cavanagh H."/>
            <person name="Bos A."/>
            <person name="Gray C.A."/>
            <person name="Murphy B.T."/>
            <person name="Linington R.G."/>
            <person name="Eustaquio A.S."/>
        </authorList>
    </citation>
    <scope>NUCLEOTIDE SEQUENCE [LARGE SCALE GENOMIC DNA]</scope>
    <source>
        <strain evidence="2 3">RL17-374-BIF-D</strain>
    </source>
</reference>
<dbReference type="Pfam" id="PF13395">
    <property type="entry name" value="HNH_4"/>
    <property type="match status" value="1"/>
</dbReference>
<keyword evidence="3" id="KW-1185">Reference proteome</keyword>
<evidence type="ECO:0000259" key="1">
    <source>
        <dbReference type="SMART" id="SM00507"/>
    </source>
</evidence>
<organism evidence="2 3">
    <name type="scientific">Caballeronia jiangsuensis</name>
    <dbReference type="NCBI Taxonomy" id="1458357"/>
    <lineage>
        <taxon>Bacteria</taxon>
        <taxon>Pseudomonadati</taxon>
        <taxon>Pseudomonadota</taxon>
        <taxon>Betaproteobacteria</taxon>
        <taxon>Burkholderiales</taxon>
        <taxon>Burkholderiaceae</taxon>
        <taxon>Caballeronia</taxon>
    </lineage>
</organism>
<gene>
    <name evidence="2" type="ORF">PQR08_00445</name>
</gene>
<dbReference type="Proteomes" id="UP001629462">
    <property type="component" value="Unassembled WGS sequence"/>
</dbReference>
<dbReference type="CDD" id="cd00085">
    <property type="entry name" value="HNHc"/>
    <property type="match status" value="1"/>
</dbReference>
<evidence type="ECO:0000313" key="3">
    <source>
        <dbReference type="Proteomes" id="UP001629462"/>
    </source>
</evidence>
<dbReference type="EMBL" id="JAQQDB010000001">
    <property type="protein sequence ID" value="MFM0515869.1"/>
    <property type="molecule type" value="Genomic_DNA"/>
</dbReference>
<name>A0ABW9CC28_9BURK</name>
<protein>
    <submittedName>
        <fullName evidence="2">HNH endonuclease domain-containing protein</fullName>
    </submittedName>
</protein>
<feature type="domain" description="HNH nuclease" evidence="1">
    <location>
        <begin position="224"/>
        <end position="274"/>
    </location>
</feature>
<accession>A0ABW9CC28</accession>
<sequence length="355" mass="39059">MSTSLPPPSPEAQLAFLAKLQRLFAEGDFTATYKLALLIAFAELAVEHGTDDGAELDLTVRQIAERFIYLYWKQTTPYGTGRVGCEPGILIQNLGVQAAVVSAIAEFRASSPYSSALQASSLPQYASLVSKVAAVVSAQPLKYLQNFAGATDSFLYERQSRGLVTLKPGVSYCLRRFYTLVEQMARTKWVAHIKSNRRNHPILGSSDDLADFLFSSSRQSLAIIGAELRMLDGPKCFYCGEGLNEADVDHFVPFSLYSRDLAHNFVLAHAACNRSKSDTLAAKPHLERWLERLVHKQQQLAEIGLLAGVSGDKRIVQRVATWGYTVASDTGGRAWLSPATYEDVDSLYLTLLLEA</sequence>
<dbReference type="Gene3D" id="1.10.30.50">
    <property type="match status" value="1"/>
</dbReference>
<proteinExistence type="predicted"/>